<feature type="domain" description="UBZ4-type" evidence="11">
    <location>
        <begin position="71"/>
        <end position="96"/>
    </location>
</feature>
<dbReference type="Proteomes" id="UP000504607">
    <property type="component" value="Chromosome 9"/>
</dbReference>
<keyword evidence="1 9" id="KW-0540">Nuclease</keyword>
<keyword evidence="14" id="KW-1185">Reference proteome</keyword>
<dbReference type="AlphaFoldDB" id="A0A6J0PMR3"/>
<evidence type="ECO:0000256" key="3">
    <source>
        <dbReference type="ARBA" id="ARBA00022763"/>
    </source>
</evidence>
<gene>
    <name evidence="15" type="primary">LOC105051220</name>
</gene>
<dbReference type="OrthoDB" id="76364at2759"/>
<accession>A0A6J0PMR3</accession>
<keyword evidence="7 9" id="KW-0460">Magnesium</keyword>
<dbReference type="SMART" id="SM00990">
    <property type="entry name" value="VRR_NUC"/>
    <property type="match status" value="1"/>
</dbReference>
<evidence type="ECO:0000256" key="7">
    <source>
        <dbReference type="ARBA" id="ARBA00022842"/>
    </source>
</evidence>
<dbReference type="GO" id="GO:0008270">
    <property type="term" value="F:zinc ion binding"/>
    <property type="evidence" value="ECO:0007669"/>
    <property type="project" value="UniProtKB-KW"/>
</dbReference>
<keyword evidence="9" id="KW-0464">Manganese</keyword>
<feature type="domain" description="HIRAN" evidence="12">
    <location>
        <begin position="229"/>
        <end position="325"/>
    </location>
</feature>
<dbReference type="PANTHER" id="PTHR15749">
    <property type="entry name" value="FANCONI-ASSOCIATED NUCLEASE 1"/>
    <property type="match status" value="1"/>
</dbReference>
<dbReference type="Gene3D" id="3.30.70.2330">
    <property type="match status" value="1"/>
</dbReference>
<dbReference type="Pfam" id="PF08797">
    <property type="entry name" value="HIRAN"/>
    <property type="match status" value="1"/>
</dbReference>
<comment type="function">
    <text evidence="9">Nuclease required for the repair of DNA interstrand cross-links (ICL). Acts as a 5'-3' exonuclease that anchors at a cut end of DNA and cleaves DNA successively at every third nucleotide, allowing to excise an ICL from one strand through flanking incisions.</text>
</comment>
<dbReference type="InterPro" id="IPR049132">
    <property type="entry name" value="FAN1-like_euk"/>
</dbReference>
<evidence type="ECO:0000256" key="5">
    <source>
        <dbReference type="ARBA" id="ARBA00022801"/>
    </source>
</evidence>
<reference evidence="15" key="1">
    <citation type="submission" date="2025-08" db="UniProtKB">
        <authorList>
            <consortium name="RefSeq"/>
        </authorList>
    </citation>
    <scope>IDENTIFICATION</scope>
</reference>
<dbReference type="Pfam" id="PF21170">
    <property type="entry name" value="FAN1_TPR"/>
    <property type="match status" value="1"/>
</dbReference>
<dbReference type="Pfam" id="PF08774">
    <property type="entry name" value="VRR_NUC"/>
    <property type="match status" value="1"/>
</dbReference>
<feature type="region of interest" description="Disordered" evidence="10">
    <location>
        <begin position="20"/>
        <end position="67"/>
    </location>
</feature>
<keyword evidence="3 9" id="KW-0227">DNA damage</keyword>
<dbReference type="FunCoup" id="A0A6J0PMR3">
    <property type="interactions" value="1577"/>
</dbReference>
<evidence type="ECO:0000256" key="4">
    <source>
        <dbReference type="ARBA" id="ARBA00022771"/>
    </source>
</evidence>
<proteinExistence type="inferred from homology"/>
<dbReference type="GO" id="GO:0036297">
    <property type="term" value="P:interstrand cross-link repair"/>
    <property type="evidence" value="ECO:0007669"/>
    <property type="project" value="InterPro"/>
</dbReference>
<keyword evidence="5 9" id="KW-0378">Hydrolase</keyword>
<evidence type="ECO:0000313" key="15">
    <source>
        <dbReference type="RefSeq" id="XP_019708405.1"/>
    </source>
</evidence>
<dbReference type="RefSeq" id="XP_019708405.1">
    <property type="nucleotide sequence ID" value="XM_019852846.2"/>
</dbReference>
<organism evidence="14 15">
    <name type="scientific">Elaeis guineensis var. tenera</name>
    <name type="common">Oil palm</name>
    <dbReference type="NCBI Taxonomy" id="51953"/>
    <lineage>
        <taxon>Eukaryota</taxon>
        <taxon>Viridiplantae</taxon>
        <taxon>Streptophyta</taxon>
        <taxon>Embryophyta</taxon>
        <taxon>Tracheophyta</taxon>
        <taxon>Spermatophyta</taxon>
        <taxon>Magnoliopsida</taxon>
        <taxon>Liliopsida</taxon>
        <taxon>Arecaceae</taxon>
        <taxon>Arecoideae</taxon>
        <taxon>Cocoseae</taxon>
        <taxon>Elaeidinae</taxon>
        <taxon>Elaeis</taxon>
    </lineage>
</organism>
<evidence type="ECO:0000259" key="12">
    <source>
        <dbReference type="SMART" id="SM00910"/>
    </source>
</evidence>
<evidence type="ECO:0000259" key="13">
    <source>
        <dbReference type="SMART" id="SM00990"/>
    </source>
</evidence>
<dbReference type="GeneID" id="105051220"/>
<dbReference type="InterPro" id="IPR033315">
    <property type="entry name" value="Fan1-like"/>
</dbReference>
<dbReference type="GO" id="GO:0017108">
    <property type="term" value="F:5'-flap endonuclease activity"/>
    <property type="evidence" value="ECO:0007669"/>
    <property type="project" value="TreeGrafter"/>
</dbReference>
<name>A0A6J0PMR3_ELAGV</name>
<feature type="compositionally biased region" description="Basic and acidic residues" evidence="10">
    <location>
        <begin position="128"/>
        <end position="144"/>
    </location>
</feature>
<keyword evidence="4" id="KW-0863">Zinc-finger</keyword>
<evidence type="ECO:0000256" key="9">
    <source>
        <dbReference type="RuleBase" id="RU365033"/>
    </source>
</evidence>
<evidence type="ECO:0000256" key="10">
    <source>
        <dbReference type="SAM" id="MobiDB-lite"/>
    </source>
</evidence>
<dbReference type="InterPro" id="IPR006642">
    <property type="entry name" value="Rad18_UBZ4"/>
</dbReference>
<dbReference type="InterPro" id="IPR049125">
    <property type="entry name" value="FAN1-like_WH"/>
</dbReference>
<dbReference type="InterPro" id="IPR014905">
    <property type="entry name" value="HIRAN"/>
</dbReference>
<keyword evidence="9" id="KW-0539">Nucleus</keyword>
<feature type="domain" description="VRR-NUC" evidence="13">
    <location>
        <begin position="848"/>
        <end position="967"/>
    </location>
</feature>
<dbReference type="Gene3D" id="3.30.160.60">
    <property type="entry name" value="Classic Zinc Finger"/>
    <property type="match status" value="1"/>
</dbReference>
<comment type="cofactor">
    <cofactor evidence="9">
        <name>Mg(2+)</name>
        <dbReference type="ChEBI" id="CHEBI:18420"/>
    </cofactor>
    <cofactor evidence="9">
        <name>Mn(2+)</name>
        <dbReference type="ChEBI" id="CHEBI:29035"/>
    </cofactor>
</comment>
<dbReference type="InterPro" id="IPR049126">
    <property type="entry name" value="FAN1-like_TPR"/>
</dbReference>
<dbReference type="KEGG" id="egu:105051220"/>
<dbReference type="GO" id="GO:0004528">
    <property type="term" value="F:phosphodiesterase I activity"/>
    <property type="evidence" value="ECO:0007669"/>
    <property type="project" value="UniProtKB-EC"/>
</dbReference>
<comment type="subcellular location">
    <subcellularLocation>
        <location evidence="9">Nucleus</location>
    </subcellularLocation>
</comment>
<evidence type="ECO:0000256" key="6">
    <source>
        <dbReference type="ARBA" id="ARBA00022833"/>
    </source>
</evidence>
<keyword evidence="2 9" id="KW-0479">Metal-binding</keyword>
<evidence type="ECO:0000259" key="11">
    <source>
        <dbReference type="SMART" id="SM00734"/>
    </source>
</evidence>
<dbReference type="Pfam" id="PF21315">
    <property type="entry name" value="FAN1_HTH"/>
    <property type="match status" value="1"/>
</dbReference>
<protein>
    <recommendedName>
        <fullName evidence="9">Fanconi-associated nuclease</fullName>
        <ecNumber evidence="9">3.1.4.1</ecNumber>
    </recommendedName>
</protein>
<evidence type="ECO:0000256" key="2">
    <source>
        <dbReference type="ARBA" id="ARBA00022723"/>
    </source>
</evidence>
<dbReference type="GO" id="GO:0005634">
    <property type="term" value="C:nucleus"/>
    <property type="evidence" value="ECO:0007669"/>
    <property type="project" value="UniProtKB-SubCell"/>
</dbReference>
<keyword evidence="8 9" id="KW-0234">DNA repair</keyword>
<comment type="catalytic activity">
    <reaction evidence="9">
        <text>Hydrolytically removes 5'-nucleotides successively from the 3'-hydroxy termini of 3'-hydroxy-terminated oligonucleotides.</text>
        <dbReference type="EC" id="3.1.4.1"/>
    </reaction>
</comment>
<dbReference type="GO" id="GO:0070336">
    <property type="term" value="F:flap-structured DNA binding"/>
    <property type="evidence" value="ECO:0007669"/>
    <property type="project" value="TreeGrafter"/>
</dbReference>
<dbReference type="GO" id="GO:0016818">
    <property type="term" value="F:hydrolase activity, acting on acid anhydrides, in phosphorus-containing anhydrides"/>
    <property type="evidence" value="ECO:0007669"/>
    <property type="project" value="InterPro"/>
</dbReference>
<sequence>MLHGRESLVRLIGKRRRTFSSPLARHLRPQNPSGTPLEYKKSSATSRPFPSSVEEESPPPKQGDEIDGTEWVSCPVCGRSIHGTGYGVNSHLDTCLARGMKRKLTQSTLLQFKFCPRSKSESSLGDLENDKEKARKRASPKESDPSNSPSLSRYGLTGISERTPCASDSPYHSLSSSKICTDASLEGLEIVDAVISKVEDPLYSDMFPQNVKTQMPKLGICGPGDANSVITLETFIVGRRFHGNAELWQGASIFILRDPQNPKDKHAIKVLSADFDGRVLGYLPRELAKYLSPLIDNHHIKCEGSVTSLPRHPYDVIPIQLVCQMAENGDMKSDDCQILKSLWESVLLAIEYGKANPPSMTKYQQNFCLMIEDVMNHYAYLFTDKEKSFLGAFNSLSDNGQRLFIRLYNRKGPWFRTSNISYPEISDPLQAVEELQLAGYLYLFNSYEDPFTYDMKEVLDLLNVYEIREILKQEPPKKVINCTRRQELINVLYSAYENGTCPLLPKVVFERVGTCVRISSAADILLWRVQRLFFLNGEQDLSSFLLVDLGLIKFPDYTCNVSHQIFAGRDDLLEYEEAIEVAQVTDEYLDENNMDMVMRCIDISDSQIRTSLTEDTRSSIPDSPPTFFSCFSASWVYSKVLTLGISVFEREHRYEDAIRLLKGLLNRITHDNRRGYWTLRLSVDLEHIGRLNESLSVAEEGILDSWVRAGSKLALQRRVLRLGKPPRHWKMPSYTDSVKRKIKEVNIPGRPLVCETGTKNLFYGYDGELCEVEKLALQYYAGEGGGWLGVHSESGIWMTLFGILMWDVIFSNIPDVFRSRFQTAPLDLDTDDFYVARESLVESHLQKIHRGMAEEILITSWDLHFGTACRGVNWERHSLSDLRAAVSCIGGRCLASLFRHLSLDYTSWSSGMPDLLLWRFHGGDMGWGEAKLVEVKGPRDRLSEQQRAWMLILLDCGFDAEICKVSPNPRSQ</sequence>
<dbReference type="EC" id="3.1.4.1" evidence="9"/>
<dbReference type="InParanoid" id="A0A6J0PMR3"/>
<evidence type="ECO:0000256" key="8">
    <source>
        <dbReference type="ARBA" id="ARBA00023204"/>
    </source>
</evidence>
<dbReference type="SMART" id="SM00734">
    <property type="entry name" value="ZnF_Rad18"/>
    <property type="match status" value="1"/>
</dbReference>
<dbReference type="SMART" id="SM00910">
    <property type="entry name" value="HIRAN"/>
    <property type="match status" value="1"/>
</dbReference>
<dbReference type="GO" id="GO:0008409">
    <property type="term" value="F:5'-3' exonuclease activity"/>
    <property type="evidence" value="ECO:0007669"/>
    <property type="project" value="TreeGrafter"/>
</dbReference>
<comment type="similarity">
    <text evidence="9">Belongs to the FAN1 family.</text>
</comment>
<keyword evidence="6" id="KW-0862">Zinc</keyword>
<evidence type="ECO:0000256" key="1">
    <source>
        <dbReference type="ARBA" id="ARBA00022722"/>
    </source>
</evidence>
<dbReference type="CDD" id="cd22326">
    <property type="entry name" value="FAN1-like"/>
    <property type="match status" value="1"/>
</dbReference>
<dbReference type="PANTHER" id="PTHR15749:SF4">
    <property type="entry name" value="FANCONI-ASSOCIATED NUCLEASE 1"/>
    <property type="match status" value="1"/>
</dbReference>
<evidence type="ECO:0000313" key="14">
    <source>
        <dbReference type="Proteomes" id="UP000504607"/>
    </source>
</evidence>
<dbReference type="InterPro" id="IPR014883">
    <property type="entry name" value="VRR_NUC"/>
</dbReference>
<feature type="region of interest" description="Disordered" evidence="10">
    <location>
        <begin position="119"/>
        <end position="154"/>
    </location>
</feature>